<proteinExistence type="predicted"/>
<organism evidence="1 2">
    <name type="scientific">Diploptera punctata</name>
    <name type="common">Pacific beetle cockroach</name>
    <dbReference type="NCBI Taxonomy" id="6984"/>
    <lineage>
        <taxon>Eukaryota</taxon>
        <taxon>Metazoa</taxon>
        <taxon>Ecdysozoa</taxon>
        <taxon>Arthropoda</taxon>
        <taxon>Hexapoda</taxon>
        <taxon>Insecta</taxon>
        <taxon>Pterygota</taxon>
        <taxon>Neoptera</taxon>
        <taxon>Polyneoptera</taxon>
        <taxon>Dictyoptera</taxon>
        <taxon>Blattodea</taxon>
        <taxon>Blaberoidea</taxon>
        <taxon>Blaberidae</taxon>
        <taxon>Diplopterinae</taxon>
        <taxon>Diploptera</taxon>
    </lineage>
</organism>
<protein>
    <submittedName>
        <fullName evidence="1">Uncharacterized protein</fullName>
    </submittedName>
</protein>
<accession>A0AAD7ZPI8</accession>
<reference evidence="1" key="1">
    <citation type="journal article" date="2023" name="IScience">
        <title>Live-bearing cockroach genome reveals convergent evolutionary mechanisms linked to viviparity in insects and beyond.</title>
        <authorList>
            <person name="Fouks B."/>
            <person name="Harrison M.C."/>
            <person name="Mikhailova A.A."/>
            <person name="Marchal E."/>
            <person name="English S."/>
            <person name="Carruthers M."/>
            <person name="Jennings E.C."/>
            <person name="Chiamaka E.L."/>
            <person name="Frigard R.A."/>
            <person name="Pippel M."/>
            <person name="Attardo G.M."/>
            <person name="Benoit J.B."/>
            <person name="Bornberg-Bauer E."/>
            <person name="Tobe S.S."/>
        </authorList>
    </citation>
    <scope>NUCLEOTIDE SEQUENCE</scope>
    <source>
        <strain evidence="1">Stay&amp;Tobe</strain>
    </source>
</reference>
<evidence type="ECO:0000313" key="1">
    <source>
        <dbReference type="EMBL" id="KAJ9584465.1"/>
    </source>
</evidence>
<feature type="non-terminal residue" evidence="1">
    <location>
        <position position="118"/>
    </location>
</feature>
<feature type="non-terminal residue" evidence="1">
    <location>
        <position position="1"/>
    </location>
</feature>
<name>A0AAD7ZPI8_DIPPU</name>
<keyword evidence="2" id="KW-1185">Reference proteome</keyword>
<dbReference type="AlphaFoldDB" id="A0AAD7ZPI8"/>
<reference evidence="1" key="2">
    <citation type="submission" date="2023-05" db="EMBL/GenBank/DDBJ databases">
        <authorList>
            <person name="Fouks B."/>
        </authorList>
    </citation>
    <scope>NUCLEOTIDE SEQUENCE</scope>
    <source>
        <strain evidence="1">Stay&amp;Tobe</strain>
        <tissue evidence="1">Testes</tissue>
    </source>
</reference>
<evidence type="ECO:0000313" key="2">
    <source>
        <dbReference type="Proteomes" id="UP001233999"/>
    </source>
</evidence>
<dbReference type="Proteomes" id="UP001233999">
    <property type="component" value="Unassembled WGS sequence"/>
</dbReference>
<gene>
    <name evidence="1" type="ORF">L9F63_021190</name>
</gene>
<comment type="caution">
    <text evidence="1">The sequence shown here is derived from an EMBL/GenBank/DDBJ whole genome shotgun (WGS) entry which is preliminary data.</text>
</comment>
<sequence length="118" mass="13621">MTPLVCSCSRITLETLRLLSHTIKHYFLQFPVTAEEVSGTWLLLFDILQHVNTRLHSNIFCRSDDAFPLLIAYNYENNFYQMMAHQTEMCNAFIQSSIAHSVCRLMILGSSAIRFTMP</sequence>
<dbReference type="EMBL" id="JASPKZ010007403">
    <property type="protein sequence ID" value="KAJ9584465.1"/>
    <property type="molecule type" value="Genomic_DNA"/>
</dbReference>